<dbReference type="GO" id="GO:0016887">
    <property type="term" value="F:ATP hydrolysis activity"/>
    <property type="evidence" value="ECO:0007669"/>
    <property type="project" value="TreeGrafter"/>
</dbReference>
<dbReference type="RefSeq" id="WP_179616065.1">
    <property type="nucleotide sequence ID" value="NZ_CP059163.1"/>
</dbReference>
<dbReference type="PANTHER" id="PTHR43384">
    <property type="entry name" value="SEPTUM SITE-DETERMINING PROTEIN MIND HOMOLOG, CHLOROPLASTIC-RELATED"/>
    <property type="match status" value="1"/>
</dbReference>
<dbReference type="InterPro" id="IPR050625">
    <property type="entry name" value="ParA/MinD_ATPase"/>
</dbReference>
<feature type="domain" description="AAA" evidence="2">
    <location>
        <begin position="129"/>
        <end position="289"/>
    </location>
</feature>
<protein>
    <submittedName>
        <fullName evidence="3">Pilus assembly protein CpaE</fullName>
    </submittedName>
</protein>
<dbReference type="EMBL" id="JACCBE010000001">
    <property type="protein sequence ID" value="NYD58459.1"/>
    <property type="molecule type" value="Genomic_DNA"/>
</dbReference>
<dbReference type="InterPro" id="IPR027417">
    <property type="entry name" value="P-loop_NTPase"/>
</dbReference>
<dbReference type="InterPro" id="IPR025669">
    <property type="entry name" value="AAA_dom"/>
</dbReference>
<dbReference type="GO" id="GO:0005524">
    <property type="term" value="F:ATP binding"/>
    <property type="evidence" value="ECO:0007669"/>
    <property type="project" value="TreeGrafter"/>
</dbReference>
<dbReference type="Gene3D" id="3.40.50.300">
    <property type="entry name" value="P-loop containing nucleotide triphosphate hydrolases"/>
    <property type="match status" value="1"/>
</dbReference>
<evidence type="ECO:0000313" key="3">
    <source>
        <dbReference type="EMBL" id="NYD58459.1"/>
    </source>
</evidence>
<dbReference type="GO" id="GO:0009898">
    <property type="term" value="C:cytoplasmic side of plasma membrane"/>
    <property type="evidence" value="ECO:0007669"/>
    <property type="project" value="TreeGrafter"/>
</dbReference>
<evidence type="ECO:0000313" key="4">
    <source>
        <dbReference type="Proteomes" id="UP000516957"/>
    </source>
</evidence>
<dbReference type="GO" id="GO:0005829">
    <property type="term" value="C:cytosol"/>
    <property type="evidence" value="ECO:0007669"/>
    <property type="project" value="TreeGrafter"/>
</dbReference>
<feature type="region of interest" description="Disordered" evidence="1">
    <location>
        <begin position="366"/>
        <end position="409"/>
    </location>
</feature>
<reference evidence="3 4" key="1">
    <citation type="submission" date="2020-07" db="EMBL/GenBank/DDBJ databases">
        <title>Sequencing the genomes of 1000 actinobacteria strains.</title>
        <authorList>
            <person name="Klenk H.-P."/>
        </authorList>
    </citation>
    <scope>NUCLEOTIDE SEQUENCE [LARGE SCALE GENOMIC DNA]</scope>
    <source>
        <strain evidence="3 4">DSM 18965</strain>
    </source>
</reference>
<proteinExistence type="predicted"/>
<dbReference type="GO" id="GO:0051782">
    <property type="term" value="P:negative regulation of cell division"/>
    <property type="evidence" value="ECO:0007669"/>
    <property type="project" value="TreeGrafter"/>
</dbReference>
<dbReference type="Pfam" id="PF13614">
    <property type="entry name" value="AAA_31"/>
    <property type="match status" value="1"/>
</dbReference>
<name>A0A7Y9F2R3_9ACTN</name>
<evidence type="ECO:0000259" key="2">
    <source>
        <dbReference type="Pfam" id="PF13614"/>
    </source>
</evidence>
<evidence type="ECO:0000256" key="1">
    <source>
        <dbReference type="SAM" id="MobiDB-lite"/>
    </source>
</evidence>
<keyword evidence="4" id="KW-1185">Reference proteome</keyword>
<comment type="caution">
    <text evidence="3">The sequence shown here is derived from an EMBL/GenBank/DDBJ whole genome shotgun (WGS) entry which is preliminary data.</text>
</comment>
<gene>
    <name evidence="3" type="ORF">BKA08_002697</name>
</gene>
<dbReference type="PANTHER" id="PTHR43384:SF13">
    <property type="entry name" value="SLR0110 PROTEIN"/>
    <property type="match status" value="1"/>
</dbReference>
<organism evidence="3 4">
    <name type="scientific">Nocardioides marinisabuli</name>
    <dbReference type="NCBI Taxonomy" id="419476"/>
    <lineage>
        <taxon>Bacteria</taxon>
        <taxon>Bacillati</taxon>
        <taxon>Actinomycetota</taxon>
        <taxon>Actinomycetes</taxon>
        <taxon>Propionibacteriales</taxon>
        <taxon>Nocardioidaceae</taxon>
        <taxon>Nocardioides</taxon>
    </lineage>
</organism>
<accession>A0A7Y9F2R3</accession>
<dbReference type="SUPFAM" id="SSF52540">
    <property type="entry name" value="P-loop containing nucleoside triphosphate hydrolases"/>
    <property type="match status" value="1"/>
</dbReference>
<dbReference type="AlphaFoldDB" id="A0A7Y9F2R3"/>
<feature type="compositionally biased region" description="Basic residues" evidence="1">
    <location>
        <begin position="399"/>
        <end position="409"/>
    </location>
</feature>
<dbReference type="Gene3D" id="3.40.50.2300">
    <property type="match status" value="1"/>
</dbReference>
<dbReference type="Proteomes" id="UP000516957">
    <property type="component" value="Unassembled WGS sequence"/>
</dbReference>
<sequence>MPVVADTEDAVVTALLDVLPPGSQGVDSVERMRAWLDLHPDEYVVVLGPHLDLDDALKVCEDLRTTRPTVSVVLVRSELDTGVLTRAMQAGARDVVPEGDLPGLASSVGRAHELHVALRGPAGAHQVGRVVTVFSPKGGVGKTTMAVNLALALSDGGARRVCLVDLDLAFGDVAITMQLFPTHSIEHAIGSEQDLDVEQLDGLLTRHAQSLMVLAAPAHPDARERVTPALVTRVLRTLRESFDHVVVDTAPAFDEQVLTALDETDECVIVATLDVPTLKNVKVALETLDMLDIARGHRHLLLNRADDAVGIGPEKVEAILGMPIATQVGSSIEIAASTNSGVPIVVDSPDHTSSAALRALAATLSGDSLPAPTGATGEQPSADPGQAGQPGQPDAAGRGRSRFRMRRPG</sequence>